<dbReference type="SUPFAM" id="SSF88697">
    <property type="entry name" value="PUA domain-like"/>
    <property type="match status" value="1"/>
</dbReference>
<evidence type="ECO:0000313" key="1">
    <source>
        <dbReference type="EMBL" id="CAD8581166.1"/>
    </source>
</evidence>
<protein>
    <recommendedName>
        <fullName evidence="2">Lon N-terminal domain-containing protein</fullName>
    </recommendedName>
</protein>
<dbReference type="PANTHER" id="PTHR46732:SF8">
    <property type="entry name" value="ATP-DEPENDENT PROTEASE LA (LON) DOMAIN PROTEIN"/>
    <property type="match status" value="1"/>
</dbReference>
<dbReference type="InterPro" id="IPR015947">
    <property type="entry name" value="PUA-like_sf"/>
</dbReference>
<dbReference type="PANTHER" id="PTHR46732">
    <property type="entry name" value="ATP-DEPENDENT PROTEASE LA (LON) DOMAIN PROTEIN"/>
    <property type="match status" value="1"/>
</dbReference>
<organism evidence="1">
    <name type="scientific">Ostreococcus mediterraneus</name>
    <dbReference type="NCBI Taxonomy" id="1486918"/>
    <lineage>
        <taxon>Eukaryota</taxon>
        <taxon>Viridiplantae</taxon>
        <taxon>Chlorophyta</taxon>
        <taxon>Mamiellophyceae</taxon>
        <taxon>Mamiellales</taxon>
        <taxon>Bathycoccaceae</taxon>
        <taxon>Ostreococcus</taxon>
    </lineage>
</organism>
<reference evidence="1" key="1">
    <citation type="submission" date="2021-01" db="EMBL/GenBank/DDBJ databases">
        <authorList>
            <person name="Corre E."/>
            <person name="Pelletier E."/>
            <person name="Niang G."/>
            <person name="Scheremetjew M."/>
            <person name="Finn R."/>
            <person name="Kale V."/>
            <person name="Holt S."/>
            <person name="Cochrane G."/>
            <person name="Meng A."/>
            <person name="Brown T."/>
            <person name="Cohen L."/>
        </authorList>
    </citation>
    <scope>NUCLEOTIDE SEQUENCE</scope>
    <source>
        <strain evidence="1">Clade-D-RCC2572</strain>
    </source>
</reference>
<name>A0A7S0KGU3_9CHLO</name>
<dbReference type="Gene3D" id="2.30.130.40">
    <property type="entry name" value="LON domain-like"/>
    <property type="match status" value="1"/>
</dbReference>
<sequence>MMSCRVAHTATRAFFAARCRATSSSSTRILRGRGRRGMTRDVTRKNDESEFGYAADSSDEDERARDWYGDVVWLPKMDPRKDPEVEPTLRAELGEFVIPMFPLGSHVYLPDSEHVLNIFEPRYRSMYSDILFNGSRRFAVPMCAPQEEGVFASVAPVFYLDDLKEVSEQTNDQVKYVCSHSVIERVRIKRVLNDKMWGDRSSYLKCVAEKFEDTDLDEDLSGKETMLEERFAKIIELQEKLEEPVRFTSNLTATISAARGENGFWRLVGLWQSLLQNRVSAKENELSQNIQELLRSYLEKSGTDLNDGRKIQLEFATLPDNIKNEFNRLQVNYREECVELLNEAIYPFQYLVQYDSHAARLDYFGNEMVAVEEKRLAAKNVLRSMFAGGDSSDDKATP</sequence>
<proteinExistence type="predicted"/>
<dbReference type="EMBL" id="HBEW01003808">
    <property type="protein sequence ID" value="CAD8581166.1"/>
    <property type="molecule type" value="Transcribed_RNA"/>
</dbReference>
<dbReference type="InterPro" id="IPR046336">
    <property type="entry name" value="Lon_prtase_N_sf"/>
</dbReference>
<gene>
    <name evidence="1" type="ORF">OMED0929_LOCUS3192</name>
</gene>
<accession>A0A7S0KGU3</accession>
<dbReference type="AlphaFoldDB" id="A0A7S0KGU3"/>
<evidence type="ECO:0008006" key="2">
    <source>
        <dbReference type="Google" id="ProtNLM"/>
    </source>
</evidence>